<comment type="subcellular location">
    <subcellularLocation>
        <location evidence="1">Nucleus</location>
    </subcellularLocation>
</comment>
<dbReference type="NCBIfam" id="TIGR01557">
    <property type="entry name" value="myb_SHAQKYF"/>
    <property type="match status" value="1"/>
</dbReference>
<protein>
    <submittedName>
        <fullName evidence="8">Putative transcription factor RL9</fullName>
    </submittedName>
</protein>
<dbReference type="SMR" id="A0A6A1VK33"/>
<keyword evidence="9" id="KW-1185">Reference proteome</keyword>
<dbReference type="OrthoDB" id="60033at2759"/>
<feature type="domain" description="HHO5-like N-terminal" evidence="7">
    <location>
        <begin position="12"/>
        <end position="70"/>
    </location>
</feature>
<evidence type="ECO:0000256" key="6">
    <source>
        <dbReference type="SAM" id="MobiDB-lite"/>
    </source>
</evidence>
<feature type="region of interest" description="Disordered" evidence="6">
    <location>
        <begin position="310"/>
        <end position="340"/>
    </location>
</feature>
<dbReference type="InterPro" id="IPR058673">
    <property type="entry name" value="HHO5-like_N"/>
</dbReference>
<dbReference type="EMBL" id="RXIC02000024">
    <property type="protein sequence ID" value="KAB1211420.1"/>
    <property type="molecule type" value="Genomic_DNA"/>
</dbReference>
<sequence length="417" mass="43797">METAGVIPLDLSLSLKPFYVTKTITDLLEDLRKIDNVRAKLSLLNESLQKHKEELAPIEGRVFKGEFPHSPCKYSAKARGKAGATKRPGLSFDPFVTRVPRTEHGRHRRSLNSDENYQTLKNRPKPLSGSTLNNNRRKWTQELHAKFVEALNFLGGHEVATPKHIRQVMLMEGLTNDQVKSHLQVILLFAHFTLPYPVQLAIETEVQTALQNTSITGHFNLSLNAAEQLASLSIPISNEYGDAIGSKSGYPKARSHALVGTLPQDMILSSKWRGRALKPRLIGHQLGSPDEFLNFKVQIKIVMSQGFDEEAGGMPGTRGEGGNGKIGGKGNGRDGVGGGGGDGVKPGIGSQEIDGAVGGLNGLGSSGGGGDGVKPGIGGKGINGTIGGLNGLGMSGGGGDGVKPGTGGKGINGAGGG</sequence>
<evidence type="ECO:0000313" key="9">
    <source>
        <dbReference type="Proteomes" id="UP000516437"/>
    </source>
</evidence>
<dbReference type="InterPro" id="IPR044787">
    <property type="entry name" value="HHO5-like"/>
</dbReference>
<keyword evidence="3" id="KW-0238">DNA-binding</keyword>
<feature type="region of interest" description="Disordered" evidence="6">
    <location>
        <begin position="397"/>
        <end position="417"/>
    </location>
</feature>
<feature type="region of interest" description="Disordered" evidence="6">
    <location>
        <begin position="101"/>
        <end position="133"/>
    </location>
</feature>
<keyword evidence="4" id="KW-0804">Transcription</keyword>
<dbReference type="PANTHER" id="PTHR31003:SF22">
    <property type="entry name" value="TRANSCRIPTION FACTOR HHO5"/>
    <property type="match status" value="1"/>
</dbReference>
<name>A0A6A1VK33_9ROSI</name>
<evidence type="ECO:0000256" key="2">
    <source>
        <dbReference type="ARBA" id="ARBA00023015"/>
    </source>
</evidence>
<gene>
    <name evidence="8" type="ORF">CJ030_MR6G021390</name>
</gene>
<dbReference type="GO" id="GO:0003677">
    <property type="term" value="F:DNA binding"/>
    <property type="evidence" value="ECO:0007669"/>
    <property type="project" value="UniProtKB-KW"/>
</dbReference>
<dbReference type="Proteomes" id="UP000516437">
    <property type="component" value="Chromosome 6"/>
</dbReference>
<feature type="compositionally biased region" description="Gly residues" evidence="6">
    <location>
        <begin position="313"/>
        <end position="340"/>
    </location>
</feature>
<evidence type="ECO:0000256" key="1">
    <source>
        <dbReference type="ARBA" id="ARBA00004123"/>
    </source>
</evidence>
<evidence type="ECO:0000256" key="3">
    <source>
        <dbReference type="ARBA" id="ARBA00023125"/>
    </source>
</evidence>
<dbReference type="GO" id="GO:0005634">
    <property type="term" value="C:nucleus"/>
    <property type="evidence" value="ECO:0007669"/>
    <property type="project" value="UniProtKB-SubCell"/>
</dbReference>
<evidence type="ECO:0000256" key="4">
    <source>
        <dbReference type="ARBA" id="ARBA00023163"/>
    </source>
</evidence>
<keyword evidence="2" id="KW-0805">Transcription regulation</keyword>
<dbReference type="Pfam" id="PF26575">
    <property type="entry name" value="HHO5_N"/>
    <property type="match status" value="1"/>
</dbReference>
<dbReference type="AlphaFoldDB" id="A0A6A1VK33"/>
<comment type="caution">
    <text evidence="8">The sequence shown here is derived from an EMBL/GenBank/DDBJ whole genome shotgun (WGS) entry which is preliminary data.</text>
</comment>
<evidence type="ECO:0000313" key="8">
    <source>
        <dbReference type="EMBL" id="KAB1211420.1"/>
    </source>
</evidence>
<reference evidence="8 9" key="1">
    <citation type="journal article" date="2019" name="Plant Biotechnol. J.">
        <title>The red bayberry genome and genetic basis of sex determination.</title>
        <authorList>
            <person name="Jia H.M."/>
            <person name="Jia H.J."/>
            <person name="Cai Q.L."/>
            <person name="Wang Y."/>
            <person name="Zhao H.B."/>
            <person name="Yang W.F."/>
            <person name="Wang G.Y."/>
            <person name="Li Y.H."/>
            <person name="Zhan D.L."/>
            <person name="Shen Y.T."/>
            <person name="Niu Q.F."/>
            <person name="Chang L."/>
            <person name="Qiu J."/>
            <person name="Zhao L."/>
            <person name="Xie H.B."/>
            <person name="Fu W.Y."/>
            <person name="Jin J."/>
            <person name="Li X.W."/>
            <person name="Jiao Y."/>
            <person name="Zhou C.C."/>
            <person name="Tu T."/>
            <person name="Chai C.Y."/>
            <person name="Gao J.L."/>
            <person name="Fan L.J."/>
            <person name="van de Weg E."/>
            <person name="Wang J.Y."/>
            <person name="Gao Z.S."/>
        </authorList>
    </citation>
    <scope>NUCLEOTIDE SEQUENCE [LARGE SCALE GENOMIC DNA]</scope>
    <source>
        <tissue evidence="8">Leaves</tissue>
    </source>
</reference>
<dbReference type="Gene3D" id="1.10.10.60">
    <property type="entry name" value="Homeodomain-like"/>
    <property type="match status" value="1"/>
</dbReference>
<dbReference type="InterPro" id="IPR009057">
    <property type="entry name" value="Homeodomain-like_sf"/>
</dbReference>
<dbReference type="SUPFAM" id="SSF46689">
    <property type="entry name" value="Homeodomain-like"/>
    <property type="match status" value="1"/>
</dbReference>
<evidence type="ECO:0000256" key="5">
    <source>
        <dbReference type="ARBA" id="ARBA00023242"/>
    </source>
</evidence>
<organism evidence="8 9">
    <name type="scientific">Morella rubra</name>
    <name type="common">Chinese bayberry</name>
    <dbReference type="NCBI Taxonomy" id="262757"/>
    <lineage>
        <taxon>Eukaryota</taxon>
        <taxon>Viridiplantae</taxon>
        <taxon>Streptophyta</taxon>
        <taxon>Embryophyta</taxon>
        <taxon>Tracheophyta</taxon>
        <taxon>Spermatophyta</taxon>
        <taxon>Magnoliopsida</taxon>
        <taxon>eudicotyledons</taxon>
        <taxon>Gunneridae</taxon>
        <taxon>Pentapetalae</taxon>
        <taxon>rosids</taxon>
        <taxon>fabids</taxon>
        <taxon>Fagales</taxon>
        <taxon>Myricaceae</taxon>
        <taxon>Morella</taxon>
    </lineage>
</organism>
<dbReference type="GO" id="GO:0003700">
    <property type="term" value="F:DNA-binding transcription factor activity"/>
    <property type="evidence" value="ECO:0007669"/>
    <property type="project" value="InterPro"/>
</dbReference>
<dbReference type="PANTHER" id="PTHR31003">
    <property type="entry name" value="MYB FAMILY TRANSCRIPTION FACTOR"/>
    <property type="match status" value="1"/>
</dbReference>
<keyword evidence="5" id="KW-0539">Nucleus</keyword>
<proteinExistence type="predicted"/>
<accession>A0A6A1VK33</accession>
<evidence type="ECO:0000259" key="7">
    <source>
        <dbReference type="Pfam" id="PF26575"/>
    </source>
</evidence>
<dbReference type="InterPro" id="IPR006447">
    <property type="entry name" value="Myb_dom_plants"/>
</dbReference>